<keyword evidence="1" id="KW-0472">Membrane</keyword>
<accession>A0ABP0GQ20</accession>
<evidence type="ECO:0008006" key="4">
    <source>
        <dbReference type="Google" id="ProtNLM"/>
    </source>
</evidence>
<dbReference type="Proteomes" id="UP001642483">
    <property type="component" value="Unassembled WGS sequence"/>
</dbReference>
<protein>
    <recommendedName>
        <fullName evidence="4">G-protein coupled receptors family 1 profile domain-containing protein</fullName>
    </recommendedName>
</protein>
<organism evidence="2 3">
    <name type="scientific">Clavelina lepadiformis</name>
    <name type="common">Light-bulb sea squirt</name>
    <name type="synonym">Ascidia lepadiformis</name>
    <dbReference type="NCBI Taxonomy" id="159417"/>
    <lineage>
        <taxon>Eukaryota</taxon>
        <taxon>Metazoa</taxon>
        <taxon>Chordata</taxon>
        <taxon>Tunicata</taxon>
        <taxon>Ascidiacea</taxon>
        <taxon>Aplousobranchia</taxon>
        <taxon>Clavelinidae</taxon>
        <taxon>Clavelina</taxon>
    </lineage>
</organism>
<keyword evidence="1" id="KW-0812">Transmembrane</keyword>
<keyword evidence="1" id="KW-1133">Transmembrane helix</keyword>
<sequence>MQKATTVGIFVRNKPSYPFNSVTVVNDMLNDTLEGARDNRVRVMENDERNFAIALLVLSSYFLLALLIYTWKKRNIRRDAPWVNNLCVLAAVMAFVSTFTKVLTYSFGLLTCEAAFRIGGAMHWINSSLTYTILWARQKNLHSNHLLAGGVSNRHRIFSTSLIFVIYILSAAVALGFQAVVHYKDRSRCVATLGDNINIIQALTVTSIVLTFLFQFLLFYLIVTPLLCSDDFKRCDILRWNLEKDIHRLVVRLAYCALGCVTSTILFNLVVLFNAIGIIKTLWNNVAALDLILNNLFMVLTFADWKARLFPFCFCDVQEQDP</sequence>
<feature type="transmembrane region" description="Helical" evidence="1">
    <location>
        <begin position="83"/>
        <end position="108"/>
    </location>
</feature>
<feature type="transmembrane region" description="Helical" evidence="1">
    <location>
        <begin position="114"/>
        <end position="136"/>
    </location>
</feature>
<keyword evidence="3" id="KW-1185">Reference proteome</keyword>
<comment type="caution">
    <text evidence="2">The sequence shown here is derived from an EMBL/GenBank/DDBJ whole genome shotgun (WGS) entry which is preliminary data.</text>
</comment>
<reference evidence="2 3" key="1">
    <citation type="submission" date="2024-02" db="EMBL/GenBank/DDBJ databases">
        <authorList>
            <person name="Daric V."/>
            <person name="Darras S."/>
        </authorList>
    </citation>
    <scope>NUCLEOTIDE SEQUENCE [LARGE SCALE GENOMIC DNA]</scope>
</reference>
<name>A0ABP0GQ20_CLALP</name>
<feature type="transmembrane region" description="Helical" evidence="1">
    <location>
        <begin position="282"/>
        <end position="303"/>
    </location>
</feature>
<gene>
    <name evidence="2" type="ORF">CVLEPA_LOCUS26091</name>
</gene>
<proteinExistence type="predicted"/>
<dbReference type="EMBL" id="CAWYQH010000130">
    <property type="protein sequence ID" value="CAK8692854.1"/>
    <property type="molecule type" value="Genomic_DNA"/>
</dbReference>
<evidence type="ECO:0000313" key="2">
    <source>
        <dbReference type="EMBL" id="CAK8692854.1"/>
    </source>
</evidence>
<feature type="transmembrane region" description="Helical" evidence="1">
    <location>
        <begin position="157"/>
        <end position="179"/>
    </location>
</feature>
<feature type="transmembrane region" description="Helical" evidence="1">
    <location>
        <begin position="51"/>
        <end position="71"/>
    </location>
</feature>
<evidence type="ECO:0000313" key="3">
    <source>
        <dbReference type="Proteomes" id="UP001642483"/>
    </source>
</evidence>
<feature type="transmembrane region" description="Helical" evidence="1">
    <location>
        <begin position="249"/>
        <end position="276"/>
    </location>
</feature>
<feature type="transmembrane region" description="Helical" evidence="1">
    <location>
        <begin position="199"/>
        <end position="228"/>
    </location>
</feature>
<evidence type="ECO:0000256" key="1">
    <source>
        <dbReference type="SAM" id="Phobius"/>
    </source>
</evidence>